<evidence type="ECO:0000256" key="1">
    <source>
        <dbReference type="SAM" id="MobiDB-lite"/>
    </source>
</evidence>
<organism evidence="2 3">
    <name type="scientific">Cochliobolus carbonum (strain 26-R-13)</name>
    <name type="common">Maize leaf spot fungus</name>
    <name type="synonym">Bipolaris zeicola</name>
    <dbReference type="NCBI Taxonomy" id="930089"/>
    <lineage>
        <taxon>Eukaryota</taxon>
        <taxon>Fungi</taxon>
        <taxon>Dikarya</taxon>
        <taxon>Ascomycota</taxon>
        <taxon>Pezizomycotina</taxon>
        <taxon>Dothideomycetes</taxon>
        <taxon>Pleosporomycetidae</taxon>
        <taxon>Pleosporales</taxon>
        <taxon>Pleosporineae</taxon>
        <taxon>Pleosporaceae</taxon>
        <taxon>Bipolaris</taxon>
    </lineage>
</organism>
<evidence type="ECO:0000313" key="3">
    <source>
        <dbReference type="Proteomes" id="UP000053841"/>
    </source>
</evidence>
<feature type="region of interest" description="Disordered" evidence="1">
    <location>
        <begin position="107"/>
        <end position="130"/>
    </location>
</feature>
<gene>
    <name evidence="2" type="ORF">COCCADRAFT_29686</name>
</gene>
<dbReference type="KEGG" id="bze:COCCADRAFT_29686"/>
<dbReference type="Proteomes" id="UP000053841">
    <property type="component" value="Unassembled WGS sequence"/>
</dbReference>
<feature type="compositionally biased region" description="Polar residues" evidence="1">
    <location>
        <begin position="36"/>
        <end position="46"/>
    </location>
</feature>
<evidence type="ECO:0000313" key="2">
    <source>
        <dbReference type="EMBL" id="EUC29210.1"/>
    </source>
</evidence>
<protein>
    <submittedName>
        <fullName evidence="2">Uncharacterized protein</fullName>
    </submittedName>
</protein>
<dbReference type="RefSeq" id="XP_007716494.1">
    <property type="nucleotide sequence ID" value="XM_007718304.1"/>
</dbReference>
<proteinExistence type="predicted"/>
<dbReference type="AlphaFoldDB" id="W6XVJ8"/>
<dbReference type="GeneID" id="19146614"/>
<name>W6XVJ8_COCC2</name>
<accession>W6XVJ8</accession>
<reference evidence="2 3" key="1">
    <citation type="journal article" date="2013" name="PLoS Genet.">
        <title>Comparative genome structure, secondary metabolite, and effector coding capacity across Cochliobolus pathogens.</title>
        <authorList>
            <person name="Condon B.J."/>
            <person name="Leng Y."/>
            <person name="Wu D."/>
            <person name="Bushley K.E."/>
            <person name="Ohm R.A."/>
            <person name="Otillar R."/>
            <person name="Martin J."/>
            <person name="Schackwitz W."/>
            <person name="Grimwood J."/>
            <person name="MohdZainudin N."/>
            <person name="Xue C."/>
            <person name="Wang R."/>
            <person name="Manning V.A."/>
            <person name="Dhillon B."/>
            <person name="Tu Z.J."/>
            <person name="Steffenson B.J."/>
            <person name="Salamov A."/>
            <person name="Sun H."/>
            <person name="Lowry S."/>
            <person name="LaButti K."/>
            <person name="Han J."/>
            <person name="Copeland A."/>
            <person name="Lindquist E."/>
            <person name="Barry K."/>
            <person name="Schmutz J."/>
            <person name="Baker S.E."/>
            <person name="Ciuffetti L.M."/>
            <person name="Grigoriev I.V."/>
            <person name="Zhong S."/>
            <person name="Turgeon B.G."/>
        </authorList>
    </citation>
    <scope>NUCLEOTIDE SEQUENCE [LARGE SCALE GENOMIC DNA]</scope>
    <source>
        <strain evidence="2 3">26-R-13</strain>
    </source>
</reference>
<dbReference type="EMBL" id="KI964761">
    <property type="protein sequence ID" value="EUC29210.1"/>
    <property type="molecule type" value="Genomic_DNA"/>
</dbReference>
<dbReference type="OrthoDB" id="10460863at2759"/>
<dbReference type="HOGENOM" id="CLU_1142427_0_0_1"/>
<keyword evidence="3" id="KW-1185">Reference proteome</keyword>
<sequence>MARRGEGSVGLAGWERTQQRQQQANAAGGGRTTGGSRSLQQRNYCGSRQVGDDVWEKQRTKGLYDEGLKKAAKGDALAGMERCHPGKEGPPESSWAGAGHSLLLHHRHHGKTSTTAPPRNPPQPTAHTRTQTLRHLPVRVCRPGAANPPACGLAATPAVTLVAAATACRSTTQQYNNNNNNNNKNPTTKAPGPYTLLTTRYPTCPLLSASRNPSWYLLSRPPAYSLTGSLIFSPLASSSAGSP</sequence>
<feature type="region of interest" description="Disordered" evidence="1">
    <location>
        <begin position="1"/>
        <end position="50"/>
    </location>
</feature>